<dbReference type="InterPro" id="IPR050194">
    <property type="entry name" value="Glycosyltransferase_grp1"/>
</dbReference>
<dbReference type="EC" id="2.4.-.-" evidence="2"/>
<dbReference type="PANTHER" id="PTHR45947:SF3">
    <property type="entry name" value="SULFOQUINOVOSYL TRANSFERASE SQD2"/>
    <property type="match status" value="1"/>
</dbReference>
<keyword evidence="2" id="KW-0808">Transferase</keyword>
<comment type="caution">
    <text evidence="2">The sequence shown here is derived from an EMBL/GenBank/DDBJ whole genome shotgun (WGS) entry which is preliminary data.</text>
</comment>
<sequence>MKPNVVMLVSHPIQYYVPIYRWLAAQGDINLTVLFHNRVGVTKSFDAGFGREIVWDLPLLEGYKYEFLSDRSESGGICFSVVSALYRINPDVLLVHGYHDVTNILAVLASRLMGVPVLMRSDTKPTPQNMNPGLFKGALKRLVFKQVDYFLSIGMLNRKFYLQNGVPARKILFSPFSVENNFFTLDGNERVWRRKQTRLALGISDSEFVVLSASKLIKRKRVSDVISSCAQLQAEGLPMCLLIVGSGEEEMSLRAQAEMSGAHVVFVGFKNQTEIRDFYAASDVFVLPSELEPWGLAVNEAMASGLPCVVSDQVGAAPDLIEGKGTGIVYPCADLLGLAEALRRLALDRPLLLSCGSRALQLIADWDNSVCAKEFRVAIALAVKKDQQHSAAV</sequence>
<gene>
    <name evidence="2" type="ORF">ABDB84_12120</name>
</gene>
<dbReference type="SUPFAM" id="SSF53756">
    <property type="entry name" value="UDP-Glycosyltransferase/glycogen phosphorylase"/>
    <property type="match status" value="1"/>
</dbReference>
<proteinExistence type="predicted"/>
<accession>A0ABU9YZS1</accession>
<name>A0ABU9YZS1_9RHOO</name>
<dbReference type="Gene3D" id="3.40.50.2000">
    <property type="entry name" value="Glycogen Phosphorylase B"/>
    <property type="match status" value="2"/>
</dbReference>
<protein>
    <submittedName>
        <fullName evidence="2">Glycosyltransferase family 4 protein</fullName>
        <ecNumber evidence="2">2.4.-.-</ecNumber>
    </submittedName>
</protein>
<evidence type="ECO:0000259" key="1">
    <source>
        <dbReference type="Pfam" id="PF00534"/>
    </source>
</evidence>
<keyword evidence="3" id="KW-1185">Reference proteome</keyword>
<keyword evidence="2" id="KW-0328">Glycosyltransferase</keyword>
<evidence type="ECO:0000313" key="2">
    <source>
        <dbReference type="EMBL" id="MEN3069227.1"/>
    </source>
</evidence>
<organism evidence="2 3">
    <name type="scientific">Uliginosibacterium sediminicola</name>
    <dbReference type="NCBI Taxonomy" id="2024550"/>
    <lineage>
        <taxon>Bacteria</taxon>
        <taxon>Pseudomonadati</taxon>
        <taxon>Pseudomonadota</taxon>
        <taxon>Betaproteobacteria</taxon>
        <taxon>Rhodocyclales</taxon>
        <taxon>Zoogloeaceae</taxon>
        <taxon>Uliginosibacterium</taxon>
    </lineage>
</organism>
<dbReference type="InterPro" id="IPR001296">
    <property type="entry name" value="Glyco_trans_1"/>
</dbReference>
<evidence type="ECO:0000313" key="3">
    <source>
        <dbReference type="Proteomes" id="UP001410394"/>
    </source>
</evidence>
<dbReference type="GO" id="GO:0016757">
    <property type="term" value="F:glycosyltransferase activity"/>
    <property type="evidence" value="ECO:0007669"/>
    <property type="project" value="UniProtKB-KW"/>
</dbReference>
<dbReference type="CDD" id="cd03801">
    <property type="entry name" value="GT4_PimA-like"/>
    <property type="match status" value="1"/>
</dbReference>
<dbReference type="Pfam" id="PF00534">
    <property type="entry name" value="Glycos_transf_1"/>
    <property type="match status" value="1"/>
</dbReference>
<dbReference type="PANTHER" id="PTHR45947">
    <property type="entry name" value="SULFOQUINOVOSYL TRANSFERASE SQD2"/>
    <property type="match status" value="1"/>
</dbReference>
<dbReference type="RefSeq" id="WP_345919999.1">
    <property type="nucleotide sequence ID" value="NZ_JBDIVE010000006.1"/>
</dbReference>
<dbReference type="Proteomes" id="UP001410394">
    <property type="component" value="Unassembled WGS sequence"/>
</dbReference>
<feature type="domain" description="Glycosyl transferase family 1" evidence="1">
    <location>
        <begin position="198"/>
        <end position="359"/>
    </location>
</feature>
<dbReference type="EMBL" id="JBDIVE010000006">
    <property type="protein sequence ID" value="MEN3069227.1"/>
    <property type="molecule type" value="Genomic_DNA"/>
</dbReference>
<reference evidence="2 3" key="1">
    <citation type="journal article" date="2018" name="Int. J. Syst. Evol. Microbiol.">
        <title>Uliginosibacterium sediminicola sp. nov., isolated from freshwater sediment.</title>
        <authorList>
            <person name="Hwang W.M."/>
            <person name="Kim S.M."/>
            <person name="Kang K."/>
            <person name="Ahn T.Y."/>
        </authorList>
    </citation>
    <scope>NUCLEOTIDE SEQUENCE [LARGE SCALE GENOMIC DNA]</scope>
    <source>
        <strain evidence="2 3">M1-21</strain>
    </source>
</reference>